<evidence type="ECO:0000259" key="5">
    <source>
        <dbReference type="Pfam" id="PF00884"/>
    </source>
</evidence>
<dbReference type="InterPro" id="IPR017850">
    <property type="entry name" value="Alkaline_phosphatase_core_sf"/>
</dbReference>
<dbReference type="Gene3D" id="3.40.720.10">
    <property type="entry name" value="Alkaline Phosphatase, subunit A"/>
    <property type="match status" value="1"/>
</dbReference>
<dbReference type="AlphaFoldDB" id="A0A518H7C9"/>
<dbReference type="GO" id="GO:0046872">
    <property type="term" value="F:metal ion binding"/>
    <property type="evidence" value="ECO:0007669"/>
    <property type="project" value="UniProtKB-KW"/>
</dbReference>
<evidence type="ECO:0000256" key="2">
    <source>
        <dbReference type="ARBA" id="ARBA00022723"/>
    </source>
</evidence>
<dbReference type="CDD" id="cd16143">
    <property type="entry name" value="ARS_like"/>
    <property type="match status" value="1"/>
</dbReference>
<comment type="similarity">
    <text evidence="1">Belongs to the sulfatase family.</text>
</comment>
<keyword evidence="4" id="KW-0106">Calcium</keyword>
<protein>
    <submittedName>
        <fullName evidence="6">Arylsulfatase</fullName>
        <ecNumber evidence="6">3.1.6.1</ecNumber>
    </submittedName>
</protein>
<dbReference type="SUPFAM" id="SSF53649">
    <property type="entry name" value="Alkaline phosphatase-like"/>
    <property type="match status" value="1"/>
</dbReference>
<dbReference type="GO" id="GO:0004065">
    <property type="term" value="F:arylsulfatase activity"/>
    <property type="evidence" value="ECO:0007669"/>
    <property type="project" value="UniProtKB-EC"/>
</dbReference>
<dbReference type="Pfam" id="PF00884">
    <property type="entry name" value="Sulfatase"/>
    <property type="match status" value="1"/>
</dbReference>
<dbReference type="PROSITE" id="PS00523">
    <property type="entry name" value="SULFATASE_1"/>
    <property type="match status" value="1"/>
</dbReference>
<dbReference type="RefSeq" id="WP_197446298.1">
    <property type="nucleotide sequence ID" value="NZ_CP036426.1"/>
</dbReference>
<accession>A0A518H7C9</accession>
<keyword evidence="2" id="KW-0479">Metal-binding</keyword>
<sequence>MFVMSVVIGAIATQGPPPAESAAGVPNVLLILADDLGYGDPRCYNPDSRIPTPNIDRLAARGLRFTDAHSPSSVCTPTRYGLLTGRYCWRTRLDRGVLGGYSPALIEPDRLTVASLLRSRGYDTMGVGKWHLGLGDEPTTDFAHPLRPGPLTAGFDSYFGIPASLDMPPYVFIRDDGLVAPPTGTIGDSAHRRQGDGGFWRGGAIAPGFRHVDVMPEIEREAVEFLEGRGDPPPDRPFFLFVACSAPHTPWLPTDPHLGRGGAGYYGDFTAQVDATIGRILDALDESGIADETIVILTSDNGAHWPEFDVERHDHRANGPWRGQKADIHEGGHRVPLIVRWPGTVAPGSVTEQTACLTDVMATLAAVVGFGLPNDAAEDSFDLSPLLRGESPREAIRPATVHHSVQGMFAIRVGDWKLIEGLGSGGFTAPRSIDPASIGPDAPTGQLYHLGEDPGEEENLWNERPEIVSRLTKQLAQLRSAGRSRPTGGE</sequence>
<dbReference type="Proteomes" id="UP000317835">
    <property type="component" value="Chromosome"/>
</dbReference>
<evidence type="ECO:0000256" key="3">
    <source>
        <dbReference type="ARBA" id="ARBA00022801"/>
    </source>
</evidence>
<evidence type="ECO:0000313" key="6">
    <source>
        <dbReference type="EMBL" id="QDV36768.1"/>
    </source>
</evidence>
<evidence type="ECO:0000313" key="7">
    <source>
        <dbReference type="Proteomes" id="UP000317835"/>
    </source>
</evidence>
<name>A0A518H7C9_9BACT</name>
<evidence type="ECO:0000256" key="1">
    <source>
        <dbReference type="ARBA" id="ARBA00008779"/>
    </source>
</evidence>
<dbReference type="EC" id="3.1.6.1" evidence="6"/>
<dbReference type="PROSITE" id="PS00149">
    <property type="entry name" value="SULFATASE_2"/>
    <property type="match status" value="1"/>
</dbReference>
<gene>
    <name evidence="6" type="primary">atsA_22</name>
    <name evidence="6" type="ORF">ElP_46970</name>
</gene>
<proteinExistence type="inferred from homology"/>
<dbReference type="InterPro" id="IPR000917">
    <property type="entry name" value="Sulfatase_N"/>
</dbReference>
<dbReference type="KEGG" id="tpla:ElP_46970"/>
<evidence type="ECO:0000256" key="4">
    <source>
        <dbReference type="ARBA" id="ARBA00022837"/>
    </source>
</evidence>
<dbReference type="Gene3D" id="3.30.1120.10">
    <property type="match status" value="1"/>
</dbReference>
<dbReference type="InterPro" id="IPR024607">
    <property type="entry name" value="Sulfatase_CS"/>
</dbReference>
<organism evidence="6 7">
    <name type="scientific">Tautonia plasticadhaerens</name>
    <dbReference type="NCBI Taxonomy" id="2527974"/>
    <lineage>
        <taxon>Bacteria</taxon>
        <taxon>Pseudomonadati</taxon>
        <taxon>Planctomycetota</taxon>
        <taxon>Planctomycetia</taxon>
        <taxon>Isosphaerales</taxon>
        <taxon>Isosphaeraceae</taxon>
        <taxon>Tautonia</taxon>
    </lineage>
</organism>
<feature type="domain" description="Sulfatase N-terminal" evidence="5">
    <location>
        <begin position="26"/>
        <end position="369"/>
    </location>
</feature>
<dbReference type="PANTHER" id="PTHR42693:SF53">
    <property type="entry name" value="ENDO-4-O-SULFATASE"/>
    <property type="match status" value="1"/>
</dbReference>
<keyword evidence="3 6" id="KW-0378">Hydrolase</keyword>
<reference evidence="6 7" key="1">
    <citation type="submission" date="2019-02" db="EMBL/GenBank/DDBJ databases">
        <title>Deep-cultivation of Planctomycetes and their phenomic and genomic characterization uncovers novel biology.</title>
        <authorList>
            <person name="Wiegand S."/>
            <person name="Jogler M."/>
            <person name="Boedeker C."/>
            <person name="Pinto D."/>
            <person name="Vollmers J."/>
            <person name="Rivas-Marin E."/>
            <person name="Kohn T."/>
            <person name="Peeters S.H."/>
            <person name="Heuer A."/>
            <person name="Rast P."/>
            <person name="Oberbeckmann S."/>
            <person name="Bunk B."/>
            <person name="Jeske O."/>
            <person name="Meyerdierks A."/>
            <person name="Storesund J.E."/>
            <person name="Kallscheuer N."/>
            <person name="Luecker S."/>
            <person name="Lage O.M."/>
            <person name="Pohl T."/>
            <person name="Merkel B.J."/>
            <person name="Hornburger P."/>
            <person name="Mueller R.-W."/>
            <person name="Bruemmer F."/>
            <person name="Labrenz M."/>
            <person name="Spormann A.M."/>
            <person name="Op den Camp H."/>
            <person name="Overmann J."/>
            <person name="Amann R."/>
            <person name="Jetten M.S.M."/>
            <person name="Mascher T."/>
            <person name="Medema M.H."/>
            <person name="Devos D.P."/>
            <person name="Kaster A.-K."/>
            <person name="Ovreas L."/>
            <person name="Rohde M."/>
            <person name="Galperin M.Y."/>
            <person name="Jogler C."/>
        </authorList>
    </citation>
    <scope>NUCLEOTIDE SEQUENCE [LARGE SCALE GENOMIC DNA]</scope>
    <source>
        <strain evidence="6 7">ElP</strain>
    </source>
</reference>
<dbReference type="PANTHER" id="PTHR42693">
    <property type="entry name" value="ARYLSULFATASE FAMILY MEMBER"/>
    <property type="match status" value="1"/>
</dbReference>
<dbReference type="EMBL" id="CP036426">
    <property type="protein sequence ID" value="QDV36768.1"/>
    <property type="molecule type" value="Genomic_DNA"/>
</dbReference>
<keyword evidence="7" id="KW-1185">Reference proteome</keyword>
<dbReference type="InterPro" id="IPR050738">
    <property type="entry name" value="Sulfatase"/>
</dbReference>